<gene>
    <name evidence="4" type="ORF">BUTYVIB_01506</name>
</gene>
<dbReference type="AlphaFoldDB" id="D4S090"/>
<accession>D4S090</accession>
<evidence type="ECO:0000313" key="5">
    <source>
        <dbReference type="Proteomes" id="UP000006238"/>
    </source>
</evidence>
<feature type="transmembrane region" description="Helical" evidence="2">
    <location>
        <begin position="6"/>
        <end position="25"/>
    </location>
</feature>
<evidence type="ECO:0000256" key="2">
    <source>
        <dbReference type="SAM" id="Phobius"/>
    </source>
</evidence>
<keyword evidence="5" id="KW-1185">Reference proteome</keyword>
<name>D4S090_9FIRM</name>
<sequence>MFQYIWPVILVVFSNTVYQVCTKGVPENMNPFASLIITYLVGAAASLIMFFVLGNSRNILAELKKTNWIPFVLGLVIVGLEVGFIYAYKAGWKISTAQIVTSSILGVILIFVGYIGYKESITWNKIVGIIVCLVGLGLINMK</sequence>
<comment type="caution">
    <text evidence="4">The sequence shown here is derived from an EMBL/GenBank/DDBJ whole genome shotgun (WGS) entry which is preliminary data.</text>
</comment>
<dbReference type="InterPro" id="IPR000620">
    <property type="entry name" value="EamA_dom"/>
</dbReference>
<dbReference type="HOGENOM" id="CLU_128193_0_0_9"/>
<organism evidence="4 5">
    <name type="scientific">Eshraghiella crossota DSM 2876</name>
    <dbReference type="NCBI Taxonomy" id="511680"/>
    <lineage>
        <taxon>Bacteria</taxon>
        <taxon>Bacillati</taxon>
        <taxon>Bacillota</taxon>
        <taxon>Clostridia</taxon>
        <taxon>Lachnospirales</taxon>
        <taxon>Lachnospiraceae</taxon>
        <taxon>Eshraghiella</taxon>
    </lineage>
</organism>
<dbReference type="RefSeq" id="WP_005603131.1">
    <property type="nucleotide sequence ID" value="NZ_GG663524.1"/>
</dbReference>
<dbReference type="Gene3D" id="1.10.3730.20">
    <property type="match status" value="1"/>
</dbReference>
<keyword evidence="2" id="KW-1133">Transmembrane helix</keyword>
<protein>
    <submittedName>
        <fullName evidence="4">Putative membrane protein</fullName>
    </submittedName>
</protein>
<dbReference type="eggNOG" id="ENOG5032RY6">
    <property type="taxonomic scope" value="Bacteria"/>
</dbReference>
<dbReference type="GO" id="GO:0016020">
    <property type="term" value="C:membrane"/>
    <property type="evidence" value="ECO:0007669"/>
    <property type="project" value="InterPro"/>
</dbReference>
<feature type="transmembrane region" description="Helical" evidence="2">
    <location>
        <begin position="123"/>
        <end position="141"/>
    </location>
</feature>
<reference evidence="4 5" key="1">
    <citation type="submission" date="2010-02" db="EMBL/GenBank/DDBJ databases">
        <authorList>
            <person name="Weinstock G."/>
            <person name="Sodergren E."/>
            <person name="Clifton S."/>
            <person name="Fulton L."/>
            <person name="Fulton B."/>
            <person name="Courtney L."/>
            <person name="Fronick C."/>
            <person name="Harrison M."/>
            <person name="Strong C."/>
            <person name="Farmer C."/>
            <person name="Delahaunty K."/>
            <person name="Markovic C."/>
            <person name="Hall O."/>
            <person name="Minx P."/>
            <person name="Tomlinson C."/>
            <person name="Mitreva M."/>
            <person name="Nelson J."/>
            <person name="Hou S."/>
            <person name="Wollam A."/>
            <person name="Pepin K.H."/>
            <person name="Johnson M."/>
            <person name="Bhonagiri V."/>
            <person name="Zhang X."/>
            <person name="Suruliraj S."/>
            <person name="Warren W."/>
            <person name="Chinwalla A."/>
            <person name="Mardis E.R."/>
            <person name="Wilson R.K."/>
        </authorList>
    </citation>
    <scope>NUCLEOTIDE SEQUENCE [LARGE SCALE GENOMIC DNA]</scope>
    <source>
        <strain evidence="4 5">DSM 2876</strain>
    </source>
</reference>
<feature type="transmembrane region" description="Helical" evidence="2">
    <location>
        <begin position="32"/>
        <end position="53"/>
    </location>
</feature>
<dbReference type="SUPFAM" id="SSF103481">
    <property type="entry name" value="Multidrug resistance efflux transporter EmrE"/>
    <property type="match status" value="1"/>
</dbReference>
<dbReference type="Proteomes" id="UP000006238">
    <property type="component" value="Unassembled WGS sequence"/>
</dbReference>
<evidence type="ECO:0000256" key="1">
    <source>
        <dbReference type="ARBA" id="ARBA00007362"/>
    </source>
</evidence>
<comment type="similarity">
    <text evidence="1">Belongs to the EamA transporter family.</text>
</comment>
<dbReference type="Pfam" id="PF00892">
    <property type="entry name" value="EamA"/>
    <property type="match status" value="1"/>
</dbReference>
<feature type="transmembrane region" description="Helical" evidence="2">
    <location>
        <begin position="99"/>
        <end position="117"/>
    </location>
</feature>
<feature type="transmembrane region" description="Helical" evidence="2">
    <location>
        <begin position="68"/>
        <end position="87"/>
    </location>
</feature>
<dbReference type="GeneID" id="98918268"/>
<evidence type="ECO:0000313" key="4">
    <source>
        <dbReference type="EMBL" id="EFF68238.1"/>
    </source>
</evidence>
<proteinExistence type="inferred from homology"/>
<feature type="domain" description="EamA" evidence="3">
    <location>
        <begin position="8"/>
        <end position="140"/>
    </location>
</feature>
<keyword evidence="2" id="KW-0472">Membrane</keyword>
<dbReference type="EMBL" id="ABWN01000030">
    <property type="protein sequence ID" value="EFF68238.1"/>
    <property type="molecule type" value="Genomic_DNA"/>
</dbReference>
<keyword evidence="2" id="KW-0812">Transmembrane</keyword>
<evidence type="ECO:0000259" key="3">
    <source>
        <dbReference type="Pfam" id="PF00892"/>
    </source>
</evidence>
<dbReference type="InterPro" id="IPR037185">
    <property type="entry name" value="EmrE-like"/>
</dbReference>